<proteinExistence type="predicted"/>
<gene>
    <name evidence="10" type="ORF">SCODWIG_01998</name>
</gene>
<evidence type="ECO:0000256" key="2">
    <source>
        <dbReference type="ARBA" id="ARBA00022737"/>
    </source>
</evidence>
<dbReference type="AlphaFoldDB" id="A0A376B6A7"/>
<dbReference type="CDD" id="cd10747">
    <property type="entry name" value="DnaJ_C"/>
    <property type="match status" value="1"/>
</dbReference>
<evidence type="ECO:0000256" key="1">
    <source>
        <dbReference type="ARBA" id="ARBA00022723"/>
    </source>
</evidence>
<sequence length="558" mass="62476">MTNNNNLDYYSILEVSKKATLQEIKKAYKLKALKYHPDKNNHSEESKTKFQEICVAYEVLTDTAKRNKFDKYGTIDDTEIYRKQQLQRQKQRQQRNTYNNSNTNRGYADTGMSAADIFSQFFGSDPFFSHHGYKNSTTDSSYTNTSSNIHAENGNESEEEEELRGPDINHNLKCTLDDLYLGKSCKLAMKRSKVCVKCQGTGGSRSISSCNKCQGKGVITDVRKMGPLIQSWSSTCKYCHGTGEFTKFLNVCNICNGQGYVSEKTIFDVKVERGMKNGSAIILPGQADEVIETEYGHERVIPGDVIITLTLSDDRISRGAIKLINNGQDLYIPDFKVDLKTSLCGGTIFIPSSIHPKKILLKITVLPGELLKPGCVKNIENLGMPIEVESKQYGNLYIKFSVQYPDKLNTDTIVKLSDIFDKDENVMKVIKSCEQLNKKRDINETFFNKNSTAGSSASSSSSSSSSSSNNSSSRVNDLGSNCTNSVDNDDEDLQEMEEHLFGGFVPDFKGLNKDDHDRNKKRYYHGTPGGNYDSSSKKKRYNNNSNSATATNKHSNEE</sequence>
<evidence type="ECO:0000256" key="7">
    <source>
        <dbReference type="SAM" id="MobiDB-lite"/>
    </source>
</evidence>
<dbReference type="SMART" id="SM00271">
    <property type="entry name" value="DnaJ"/>
    <property type="match status" value="1"/>
</dbReference>
<accession>A0A376B6A7</accession>
<evidence type="ECO:0000256" key="5">
    <source>
        <dbReference type="ARBA" id="ARBA00023186"/>
    </source>
</evidence>
<evidence type="ECO:0000259" key="9">
    <source>
        <dbReference type="PROSITE" id="PS51188"/>
    </source>
</evidence>
<feature type="compositionally biased region" description="Low complexity" evidence="7">
    <location>
        <begin position="455"/>
        <end position="473"/>
    </location>
</feature>
<dbReference type="SUPFAM" id="SSF57938">
    <property type="entry name" value="DnaJ/Hsp40 cysteine-rich domain"/>
    <property type="match status" value="1"/>
</dbReference>
<keyword evidence="3 6" id="KW-0863">Zinc-finger</keyword>
<keyword evidence="1 6" id="KW-0479">Metal-binding</keyword>
<evidence type="ECO:0000313" key="11">
    <source>
        <dbReference type="Proteomes" id="UP000262825"/>
    </source>
</evidence>
<dbReference type="PROSITE" id="PS51188">
    <property type="entry name" value="ZF_CR"/>
    <property type="match status" value="1"/>
</dbReference>
<dbReference type="InterPro" id="IPR001305">
    <property type="entry name" value="HSP_DnaJ_Cys-rich_dom"/>
</dbReference>
<dbReference type="Pfam" id="PF00226">
    <property type="entry name" value="DnaJ"/>
    <property type="match status" value="1"/>
</dbReference>
<dbReference type="VEuPathDB" id="FungiDB:SCODWIG_01998"/>
<dbReference type="InterPro" id="IPR008971">
    <property type="entry name" value="HSP40/DnaJ_pept-bd"/>
</dbReference>
<dbReference type="PROSITE" id="PS50076">
    <property type="entry name" value="DNAJ_2"/>
    <property type="match status" value="1"/>
</dbReference>
<feature type="region of interest" description="Disordered" evidence="7">
    <location>
        <begin position="448"/>
        <end position="489"/>
    </location>
</feature>
<feature type="domain" description="CR-type" evidence="9">
    <location>
        <begin position="182"/>
        <end position="264"/>
    </location>
</feature>
<dbReference type="CDD" id="cd06257">
    <property type="entry name" value="DnaJ"/>
    <property type="match status" value="1"/>
</dbReference>
<dbReference type="FunFam" id="2.10.230.10:FF:000001">
    <property type="entry name" value="DnaJ subfamily A member 2"/>
    <property type="match status" value="1"/>
</dbReference>
<dbReference type="Pfam" id="PF01556">
    <property type="entry name" value="DnaJ_C"/>
    <property type="match status" value="1"/>
</dbReference>
<feature type="compositionally biased region" description="Low complexity" evidence="7">
    <location>
        <begin position="137"/>
        <end position="154"/>
    </location>
</feature>
<dbReference type="GO" id="GO:0030544">
    <property type="term" value="F:Hsp70 protein binding"/>
    <property type="evidence" value="ECO:0007669"/>
    <property type="project" value="InterPro"/>
</dbReference>
<name>A0A376B6A7_9ASCO</name>
<feature type="region of interest" description="Disordered" evidence="7">
    <location>
        <begin position="504"/>
        <end position="558"/>
    </location>
</feature>
<feature type="compositionally biased region" description="Polar residues" evidence="7">
    <location>
        <begin position="474"/>
        <end position="486"/>
    </location>
</feature>
<evidence type="ECO:0000256" key="6">
    <source>
        <dbReference type="PROSITE-ProRule" id="PRU00546"/>
    </source>
</evidence>
<evidence type="ECO:0000256" key="4">
    <source>
        <dbReference type="ARBA" id="ARBA00022833"/>
    </source>
</evidence>
<evidence type="ECO:0000256" key="3">
    <source>
        <dbReference type="ARBA" id="ARBA00022771"/>
    </source>
</evidence>
<protein>
    <recommendedName>
        <fullName evidence="12">J domain-containing protein APJ1</fullName>
    </recommendedName>
</protein>
<dbReference type="Pfam" id="PF00684">
    <property type="entry name" value="DnaJ_CXXCXGXG"/>
    <property type="match status" value="1"/>
</dbReference>
<dbReference type="InterPro" id="IPR036410">
    <property type="entry name" value="HSP_DnaJ_Cys-rich_dom_sf"/>
</dbReference>
<feature type="region of interest" description="Disordered" evidence="7">
    <location>
        <begin position="137"/>
        <end position="164"/>
    </location>
</feature>
<dbReference type="GO" id="GO:0006457">
    <property type="term" value="P:protein folding"/>
    <property type="evidence" value="ECO:0007669"/>
    <property type="project" value="InterPro"/>
</dbReference>
<dbReference type="GO" id="GO:0072655">
    <property type="term" value="P:establishment of protein localization to mitochondrion"/>
    <property type="evidence" value="ECO:0007669"/>
    <property type="project" value="UniProtKB-ARBA"/>
</dbReference>
<feature type="compositionally biased region" description="Low complexity" evidence="7">
    <location>
        <begin position="542"/>
        <end position="552"/>
    </location>
</feature>
<evidence type="ECO:0000313" key="10">
    <source>
        <dbReference type="EMBL" id="SSD60237.1"/>
    </source>
</evidence>
<dbReference type="CDD" id="cd10719">
    <property type="entry name" value="DnaJ_zf"/>
    <property type="match status" value="1"/>
</dbReference>
<feature type="zinc finger region" description="CR-type" evidence="6">
    <location>
        <begin position="182"/>
        <end position="264"/>
    </location>
</feature>
<dbReference type="PROSITE" id="PS00636">
    <property type="entry name" value="DNAJ_1"/>
    <property type="match status" value="1"/>
</dbReference>
<feature type="region of interest" description="Disordered" evidence="7">
    <location>
        <begin position="86"/>
        <end position="106"/>
    </location>
</feature>
<dbReference type="GO" id="GO:0001671">
    <property type="term" value="F:ATPase activator activity"/>
    <property type="evidence" value="ECO:0007669"/>
    <property type="project" value="UniProtKB-ARBA"/>
</dbReference>
<dbReference type="InterPro" id="IPR002939">
    <property type="entry name" value="DnaJ_C"/>
</dbReference>
<evidence type="ECO:0008006" key="12">
    <source>
        <dbReference type="Google" id="ProtNLM"/>
    </source>
</evidence>
<keyword evidence="4 6" id="KW-0862">Zinc</keyword>
<reference evidence="11" key="1">
    <citation type="submission" date="2018-06" db="EMBL/GenBank/DDBJ databases">
        <authorList>
            <person name="Guldener U."/>
        </authorList>
    </citation>
    <scope>NUCLEOTIDE SEQUENCE [LARGE SCALE GENOMIC DNA]</scope>
    <source>
        <strain evidence="11">UTAD17</strain>
    </source>
</reference>
<dbReference type="Gene3D" id="1.10.287.110">
    <property type="entry name" value="DnaJ domain"/>
    <property type="match status" value="1"/>
</dbReference>
<dbReference type="SUPFAM" id="SSF46565">
    <property type="entry name" value="Chaperone J-domain"/>
    <property type="match status" value="1"/>
</dbReference>
<feature type="domain" description="J" evidence="8">
    <location>
        <begin position="8"/>
        <end position="73"/>
    </location>
</feature>
<dbReference type="PRINTS" id="PR00625">
    <property type="entry name" value="JDOMAIN"/>
</dbReference>
<dbReference type="Gene3D" id="2.60.260.20">
    <property type="entry name" value="Urease metallochaperone UreE, N-terminal domain"/>
    <property type="match status" value="2"/>
</dbReference>
<organism evidence="10 11">
    <name type="scientific">Saccharomycodes ludwigii</name>
    <dbReference type="NCBI Taxonomy" id="36035"/>
    <lineage>
        <taxon>Eukaryota</taxon>
        <taxon>Fungi</taxon>
        <taxon>Dikarya</taxon>
        <taxon>Ascomycota</taxon>
        <taxon>Saccharomycotina</taxon>
        <taxon>Saccharomycetes</taxon>
        <taxon>Saccharomycodales</taxon>
        <taxon>Saccharomycodaceae</taxon>
        <taxon>Saccharomycodes</taxon>
    </lineage>
</organism>
<keyword evidence="5" id="KW-0143">Chaperone</keyword>
<dbReference type="InterPro" id="IPR044713">
    <property type="entry name" value="DNJA1/2-like"/>
</dbReference>
<dbReference type="SUPFAM" id="SSF49493">
    <property type="entry name" value="HSP40/DnaJ peptide-binding domain"/>
    <property type="match status" value="2"/>
</dbReference>
<dbReference type="InterPro" id="IPR036869">
    <property type="entry name" value="J_dom_sf"/>
</dbReference>
<dbReference type="InterPro" id="IPR018253">
    <property type="entry name" value="DnaJ_domain_CS"/>
</dbReference>
<feature type="compositionally biased region" description="Polar residues" evidence="7">
    <location>
        <begin position="96"/>
        <end position="105"/>
    </location>
</feature>
<dbReference type="Proteomes" id="UP000262825">
    <property type="component" value="Unassembled WGS sequence"/>
</dbReference>
<dbReference type="Gene3D" id="2.10.230.10">
    <property type="entry name" value="Heat shock protein DnaJ, cysteine-rich domain"/>
    <property type="match status" value="1"/>
</dbReference>
<dbReference type="InterPro" id="IPR001623">
    <property type="entry name" value="DnaJ_domain"/>
</dbReference>
<keyword evidence="2" id="KW-0677">Repeat</keyword>
<keyword evidence="11" id="KW-1185">Reference proteome</keyword>
<dbReference type="GO" id="GO:0051082">
    <property type="term" value="F:unfolded protein binding"/>
    <property type="evidence" value="ECO:0007669"/>
    <property type="project" value="InterPro"/>
</dbReference>
<dbReference type="EMBL" id="UFAJ01000305">
    <property type="protein sequence ID" value="SSD60237.1"/>
    <property type="molecule type" value="Genomic_DNA"/>
</dbReference>
<dbReference type="GO" id="GO:0008270">
    <property type="term" value="F:zinc ion binding"/>
    <property type="evidence" value="ECO:0007669"/>
    <property type="project" value="UniProtKB-KW"/>
</dbReference>
<evidence type="ECO:0000259" key="8">
    <source>
        <dbReference type="PROSITE" id="PS50076"/>
    </source>
</evidence>
<dbReference type="PANTHER" id="PTHR43888">
    <property type="entry name" value="DNAJ-LIKE-2, ISOFORM A-RELATED"/>
    <property type="match status" value="1"/>
</dbReference>